<evidence type="ECO:0000256" key="1">
    <source>
        <dbReference type="SAM" id="Phobius"/>
    </source>
</evidence>
<gene>
    <name evidence="2" type="primary">SYMC</name>
    <name evidence="2" type="ORF">A0H76_1593</name>
</gene>
<name>A0A1X0Q5R2_9MICR</name>
<keyword evidence="1" id="KW-0472">Membrane</keyword>
<comment type="caution">
    <text evidence="2">The sequence shown here is derived from an EMBL/GenBank/DDBJ whole genome shotgun (WGS) entry which is preliminary data.</text>
</comment>
<dbReference type="Gene3D" id="1.10.730.10">
    <property type="entry name" value="Isoleucyl-tRNA Synthetase, Domain 1"/>
    <property type="match status" value="1"/>
</dbReference>
<dbReference type="GO" id="GO:0005524">
    <property type="term" value="F:ATP binding"/>
    <property type="evidence" value="ECO:0007669"/>
    <property type="project" value="InterPro"/>
</dbReference>
<reference evidence="2 3" key="1">
    <citation type="journal article" date="2017" name="Environ. Microbiol.">
        <title>Decay of the glycolytic pathway and adaptation to intranuclear parasitism within Enterocytozoonidae microsporidia.</title>
        <authorList>
            <person name="Wiredu Boakye D."/>
            <person name="Jaroenlak P."/>
            <person name="Prachumwat A."/>
            <person name="Williams T.A."/>
            <person name="Bateman K.S."/>
            <person name="Itsathitphaisarn O."/>
            <person name="Sritunyalucksana K."/>
            <person name="Paszkiewicz K.H."/>
            <person name="Moore K.A."/>
            <person name="Stentiford G.D."/>
            <person name="Williams B.A."/>
        </authorList>
    </citation>
    <scope>NUCLEOTIDE SEQUENCE [LARGE SCALE GENOMIC DNA]</scope>
    <source>
        <strain evidence="3">canceri</strain>
    </source>
</reference>
<accession>A0A1X0Q5R2</accession>
<evidence type="ECO:0000313" key="2">
    <source>
        <dbReference type="EMBL" id="ORD93121.1"/>
    </source>
</evidence>
<dbReference type="VEuPathDB" id="MicrosporidiaDB:A0H76_1593"/>
<keyword evidence="1" id="KW-1133">Transmembrane helix</keyword>
<feature type="transmembrane region" description="Helical" evidence="1">
    <location>
        <begin position="35"/>
        <end position="56"/>
    </location>
</feature>
<dbReference type="VEuPathDB" id="MicrosporidiaDB:HERIO_777"/>
<sequence length="113" mass="13053">MEQISIRRGFEALFKLCKIGNKYLQNLQVNKEKMILGYSLGYSLVVLVGHCLVPFLPKQALEIFKQALVENSEFPATFEIIKLSRELKNIFPIFSHFTEEQKETLLSFKPVSD</sequence>
<evidence type="ECO:0000313" key="3">
    <source>
        <dbReference type="Proteomes" id="UP000192501"/>
    </source>
</evidence>
<dbReference type="Proteomes" id="UP000192501">
    <property type="component" value="Unassembled WGS sequence"/>
</dbReference>
<dbReference type="GO" id="GO:0006418">
    <property type="term" value="P:tRNA aminoacylation for protein translation"/>
    <property type="evidence" value="ECO:0007669"/>
    <property type="project" value="InterPro"/>
</dbReference>
<dbReference type="SUPFAM" id="SSF47323">
    <property type="entry name" value="Anticodon-binding domain of a subclass of class I aminoacyl-tRNA synthetases"/>
    <property type="match status" value="1"/>
</dbReference>
<dbReference type="InterPro" id="IPR009080">
    <property type="entry name" value="tRNAsynth_Ia_anticodon-bd"/>
</dbReference>
<dbReference type="AlphaFoldDB" id="A0A1X0Q5R2"/>
<organism evidence="2 3">
    <name type="scientific">Hepatospora eriocheir</name>
    <dbReference type="NCBI Taxonomy" id="1081669"/>
    <lineage>
        <taxon>Eukaryota</taxon>
        <taxon>Fungi</taxon>
        <taxon>Fungi incertae sedis</taxon>
        <taxon>Microsporidia</taxon>
        <taxon>Hepatosporidae</taxon>
        <taxon>Hepatospora</taxon>
    </lineage>
</organism>
<dbReference type="GO" id="GO:0004812">
    <property type="term" value="F:aminoacyl-tRNA ligase activity"/>
    <property type="evidence" value="ECO:0007669"/>
    <property type="project" value="InterPro"/>
</dbReference>
<proteinExistence type="predicted"/>
<protein>
    <submittedName>
        <fullName evidence="2">SYMC</fullName>
    </submittedName>
</protein>
<dbReference type="EMBL" id="LTAI01001995">
    <property type="protein sequence ID" value="ORD93121.1"/>
    <property type="molecule type" value="Genomic_DNA"/>
</dbReference>
<keyword evidence="1" id="KW-0812">Transmembrane</keyword>